<gene>
    <name evidence="6" type="ORF">OLX77_11080</name>
</gene>
<accession>A0A9X4MIU2</accession>
<dbReference type="Pfam" id="PF13432">
    <property type="entry name" value="TPR_16"/>
    <property type="match status" value="2"/>
</dbReference>
<protein>
    <submittedName>
        <fullName evidence="6">Tetratricopeptide repeat protein</fullName>
    </submittedName>
</protein>
<reference evidence="6" key="2">
    <citation type="submission" date="2022-10" db="EMBL/GenBank/DDBJ databases">
        <authorList>
            <person name="Aronson H.S."/>
        </authorList>
    </citation>
    <scope>NUCLEOTIDE SEQUENCE</scope>
    <source>
        <strain evidence="6">RS19-109</strain>
    </source>
</reference>
<comment type="caution">
    <text evidence="6">The sequence shown here is derived from an EMBL/GenBank/DDBJ whole genome shotgun (WGS) entry which is preliminary data.</text>
</comment>
<keyword evidence="2 3" id="KW-0802">TPR repeat</keyword>
<dbReference type="Pfam" id="PF13181">
    <property type="entry name" value="TPR_8"/>
    <property type="match status" value="1"/>
</dbReference>
<feature type="region of interest" description="Disordered" evidence="4">
    <location>
        <begin position="1"/>
        <end position="23"/>
    </location>
</feature>
<evidence type="ECO:0000256" key="3">
    <source>
        <dbReference type="PROSITE-ProRule" id="PRU00339"/>
    </source>
</evidence>
<evidence type="ECO:0000256" key="1">
    <source>
        <dbReference type="ARBA" id="ARBA00022737"/>
    </source>
</evidence>
<dbReference type="PANTHER" id="PTHR44858">
    <property type="entry name" value="TETRATRICOPEPTIDE REPEAT PROTEIN 6"/>
    <property type="match status" value="1"/>
</dbReference>
<feature type="repeat" description="TPR" evidence="3">
    <location>
        <begin position="93"/>
        <end position="126"/>
    </location>
</feature>
<dbReference type="PANTHER" id="PTHR44858:SF1">
    <property type="entry name" value="UDP-N-ACETYLGLUCOSAMINE--PEPTIDE N-ACETYLGLUCOSAMINYLTRANSFERASE SPINDLY-RELATED"/>
    <property type="match status" value="1"/>
</dbReference>
<dbReference type="PROSITE" id="PS50293">
    <property type="entry name" value="TPR_REGION"/>
    <property type="match status" value="1"/>
</dbReference>
<keyword evidence="7" id="KW-1185">Reference proteome</keyword>
<dbReference type="SUPFAM" id="SSF53335">
    <property type="entry name" value="S-adenosyl-L-methionine-dependent methyltransferases"/>
    <property type="match status" value="1"/>
</dbReference>
<dbReference type="InterPro" id="IPR029063">
    <property type="entry name" value="SAM-dependent_MTases_sf"/>
</dbReference>
<proteinExistence type="predicted"/>
<dbReference type="EMBL" id="JAPHEH010000001">
    <property type="protein sequence ID" value="MDG4476695.1"/>
    <property type="molecule type" value="Genomic_DNA"/>
</dbReference>
<organism evidence="6 7">
    <name type="scientific">Thiovibrio frasassiensis</name>
    <dbReference type="NCBI Taxonomy" id="2984131"/>
    <lineage>
        <taxon>Bacteria</taxon>
        <taxon>Pseudomonadati</taxon>
        <taxon>Thermodesulfobacteriota</taxon>
        <taxon>Desulfobulbia</taxon>
        <taxon>Desulfobulbales</taxon>
        <taxon>Thiovibrionaceae</taxon>
        <taxon>Thiovibrio</taxon>
    </lineage>
</organism>
<dbReference type="InterPro" id="IPR013217">
    <property type="entry name" value="Methyltransf_12"/>
</dbReference>
<dbReference type="Gene3D" id="3.40.50.150">
    <property type="entry name" value="Vaccinia Virus protein VP39"/>
    <property type="match status" value="1"/>
</dbReference>
<name>A0A9X4MIU2_9BACT</name>
<dbReference type="Gene3D" id="1.25.40.10">
    <property type="entry name" value="Tetratricopeptide repeat domain"/>
    <property type="match status" value="4"/>
</dbReference>
<dbReference type="InterPro" id="IPR011990">
    <property type="entry name" value="TPR-like_helical_dom_sf"/>
</dbReference>
<dbReference type="InterPro" id="IPR050498">
    <property type="entry name" value="Ycf3"/>
</dbReference>
<evidence type="ECO:0000313" key="6">
    <source>
        <dbReference type="EMBL" id="MDG4476695.1"/>
    </source>
</evidence>
<dbReference type="Proteomes" id="UP001154240">
    <property type="component" value="Unassembled WGS sequence"/>
</dbReference>
<dbReference type="Pfam" id="PF13414">
    <property type="entry name" value="TPR_11"/>
    <property type="match status" value="1"/>
</dbReference>
<feature type="domain" description="Methyltransferase type 12" evidence="5">
    <location>
        <begin position="330"/>
        <end position="420"/>
    </location>
</feature>
<dbReference type="CDD" id="cd02440">
    <property type="entry name" value="AdoMet_MTases"/>
    <property type="match status" value="1"/>
</dbReference>
<feature type="repeat" description="TPR" evidence="3">
    <location>
        <begin position="195"/>
        <end position="228"/>
    </location>
</feature>
<dbReference type="Pfam" id="PF08242">
    <property type="entry name" value="Methyltransf_12"/>
    <property type="match status" value="1"/>
</dbReference>
<feature type="repeat" description="TPR" evidence="3">
    <location>
        <begin position="229"/>
        <end position="262"/>
    </location>
</feature>
<dbReference type="InterPro" id="IPR019734">
    <property type="entry name" value="TPR_rpt"/>
</dbReference>
<evidence type="ECO:0000313" key="7">
    <source>
        <dbReference type="Proteomes" id="UP001154240"/>
    </source>
</evidence>
<dbReference type="SUPFAM" id="SSF48452">
    <property type="entry name" value="TPR-like"/>
    <property type="match status" value="1"/>
</dbReference>
<dbReference type="PROSITE" id="PS50005">
    <property type="entry name" value="TPR"/>
    <property type="match status" value="6"/>
</dbReference>
<feature type="repeat" description="TPR" evidence="3">
    <location>
        <begin position="25"/>
        <end position="58"/>
    </location>
</feature>
<keyword evidence="1" id="KW-0677">Repeat</keyword>
<evidence type="ECO:0000256" key="4">
    <source>
        <dbReference type="SAM" id="MobiDB-lite"/>
    </source>
</evidence>
<dbReference type="RefSeq" id="WP_307633660.1">
    <property type="nucleotide sequence ID" value="NZ_JAPHEH010000001.1"/>
</dbReference>
<dbReference type="SMART" id="SM00028">
    <property type="entry name" value="TPR"/>
    <property type="match status" value="7"/>
</dbReference>
<sequence>MTTDSRPVQTNEQAGENSRPCPSTADDFFHRGLDLHRQEAADSAISLYRQAISLCPEHVDACFYLAILHRATGAPEEAVHWFGRAHSLVPMEPVIAYELGITHYSLGQHQMAIEQFQKVLALDEMHWQAAYNLGTAHLAQGRMSEAINAYHRAAQLNPQDADIHFNLGLACKKAGRLEEAVQSYLCAMEIAPDDAEVHYNLALVYKALGCKDDAIASLEIAVALRPEYGAAHGNLGVLYLDQDRVDAAIGCYSRLIELDHNAVSARHILAALTGVTTPVAPSAYIAELFDSFSSHFEERLLVDLEYRTPWELKSLLLADSGGVTHCKRLLDLGCGTGLVGQIFQDISAYRVGVDLSPKMVASAAAKKVYDELVVEEIVTFLEQNHDPFDLIVAADVLIYVGELDRIFATLAQALARNGRFLFSTEQLAGQGYQLCQSGRYAHAFSYIETLAARHGFRILSTQSANIRKEKGTWITGELFLLGF</sequence>
<feature type="compositionally biased region" description="Polar residues" evidence="4">
    <location>
        <begin position="1"/>
        <end position="16"/>
    </location>
</feature>
<dbReference type="AlphaFoldDB" id="A0A9X4MIU2"/>
<feature type="repeat" description="TPR" evidence="3">
    <location>
        <begin position="161"/>
        <end position="194"/>
    </location>
</feature>
<reference evidence="6" key="1">
    <citation type="journal article" date="2022" name="bioRxiv">
        <title>Thiovibrio frasassiensisgen. nov., sp. nov., an autotrophic, elemental sulfur disproportionating bacterium isolated from sulfidic karst sediment, and proposal of Thiovibrionaceae fam. nov.</title>
        <authorList>
            <person name="Aronson H."/>
            <person name="Thomas C."/>
            <person name="Bhattacharyya M."/>
            <person name="Eckstein S."/>
            <person name="Jensen S."/>
            <person name="Barco R."/>
            <person name="Macalady J."/>
            <person name="Amend J."/>
        </authorList>
    </citation>
    <scope>NUCLEOTIDE SEQUENCE</scope>
    <source>
        <strain evidence="6">RS19-109</strain>
    </source>
</reference>
<evidence type="ECO:0000256" key="2">
    <source>
        <dbReference type="ARBA" id="ARBA00022803"/>
    </source>
</evidence>
<evidence type="ECO:0000259" key="5">
    <source>
        <dbReference type="Pfam" id="PF08242"/>
    </source>
</evidence>
<feature type="repeat" description="TPR" evidence="3">
    <location>
        <begin position="127"/>
        <end position="160"/>
    </location>
</feature>